<keyword evidence="3" id="KW-0732">Signal</keyword>
<dbReference type="Proteomes" id="UP000235672">
    <property type="component" value="Unassembled WGS sequence"/>
</dbReference>
<evidence type="ECO:0000256" key="2">
    <source>
        <dbReference type="SAM" id="Phobius"/>
    </source>
</evidence>
<gene>
    <name evidence="4" type="ORF">NA56DRAFT_75096</name>
</gene>
<feature type="compositionally biased region" description="Polar residues" evidence="1">
    <location>
        <begin position="218"/>
        <end position="233"/>
    </location>
</feature>
<feature type="compositionally biased region" description="Polar residues" evidence="1">
    <location>
        <begin position="382"/>
        <end position="397"/>
    </location>
</feature>
<sequence>MHVWAQTKILVPVFLLSTCLTISSSHNILTDVPKSNPLNIWWSPAPPPEDGPPLSASASRDRALLPAQVGGIIGAYLFSVCIVGIALICLGRKLRHQVQISPKALDIEMVEAQFQTAQATPRYPPLSAALSSPGGTRNFSWPSPEKDIKNPYIFPPSLKSPRTPPDDIANPYFDTRIVEADREMLNRDLEDIYAHVMAQEEAKLKGIKPQEMPLPPQLQRTATVSASPPQRQLTPPKKIEKSRPANLNIEETRSPKSSQSRISSMFSSLKSPKKSVKGMQISSPLPTPATPRFPYPQEDEEPLSPRYEHLPPPPPVPTDQVPFTHHRSTSNLTAALVPLPTSPRGNFGLPLSPRSPYPSSIRTHRSQYQNNPSQVSVQSSNHGDVSATSQTPLNPLSMQPPPKRQPSPNPPTQPSSNNSSTRQLPLRQFEPQVTSPSFAPSTKTTVLERNGPVGGAGPQTGGLRTPWSAGAVPYSPYQPFTPMMPITPRLVTKEDRKAMKKKEGRTPVLEMIKSEDELWDSAY</sequence>
<keyword evidence="2" id="KW-1133">Transmembrane helix</keyword>
<protein>
    <submittedName>
        <fullName evidence="4">Uncharacterized protein</fullName>
    </submittedName>
</protein>
<feature type="transmembrane region" description="Helical" evidence="2">
    <location>
        <begin position="69"/>
        <end position="90"/>
    </location>
</feature>
<keyword evidence="2" id="KW-0812">Transmembrane</keyword>
<evidence type="ECO:0000313" key="4">
    <source>
        <dbReference type="EMBL" id="PMD22799.1"/>
    </source>
</evidence>
<accession>A0A2J6Q940</accession>
<evidence type="ECO:0000313" key="5">
    <source>
        <dbReference type="Proteomes" id="UP000235672"/>
    </source>
</evidence>
<organism evidence="4 5">
    <name type="scientific">Hyaloscypha hepaticicola</name>
    <dbReference type="NCBI Taxonomy" id="2082293"/>
    <lineage>
        <taxon>Eukaryota</taxon>
        <taxon>Fungi</taxon>
        <taxon>Dikarya</taxon>
        <taxon>Ascomycota</taxon>
        <taxon>Pezizomycotina</taxon>
        <taxon>Leotiomycetes</taxon>
        <taxon>Helotiales</taxon>
        <taxon>Hyaloscyphaceae</taxon>
        <taxon>Hyaloscypha</taxon>
    </lineage>
</organism>
<dbReference type="AlphaFoldDB" id="A0A2J6Q940"/>
<dbReference type="EMBL" id="KZ613476">
    <property type="protein sequence ID" value="PMD22799.1"/>
    <property type="molecule type" value="Genomic_DNA"/>
</dbReference>
<proteinExistence type="predicted"/>
<feature type="signal peptide" evidence="3">
    <location>
        <begin position="1"/>
        <end position="25"/>
    </location>
</feature>
<feature type="region of interest" description="Disordered" evidence="1">
    <location>
        <begin position="206"/>
        <end position="465"/>
    </location>
</feature>
<feature type="compositionally biased region" description="Pro residues" evidence="1">
    <location>
        <begin position="285"/>
        <end position="294"/>
    </location>
</feature>
<dbReference type="STRING" id="1745343.A0A2J6Q940"/>
<dbReference type="OrthoDB" id="4524805at2759"/>
<feature type="compositionally biased region" description="Low complexity" evidence="1">
    <location>
        <begin position="414"/>
        <end position="423"/>
    </location>
</feature>
<evidence type="ECO:0000256" key="3">
    <source>
        <dbReference type="SAM" id="SignalP"/>
    </source>
</evidence>
<reference evidence="4 5" key="1">
    <citation type="submission" date="2016-05" db="EMBL/GenBank/DDBJ databases">
        <title>A degradative enzymes factory behind the ericoid mycorrhizal symbiosis.</title>
        <authorList>
            <consortium name="DOE Joint Genome Institute"/>
            <person name="Martino E."/>
            <person name="Morin E."/>
            <person name="Grelet G."/>
            <person name="Kuo A."/>
            <person name="Kohler A."/>
            <person name="Daghino S."/>
            <person name="Barry K."/>
            <person name="Choi C."/>
            <person name="Cichocki N."/>
            <person name="Clum A."/>
            <person name="Copeland A."/>
            <person name="Hainaut M."/>
            <person name="Haridas S."/>
            <person name="Labutti K."/>
            <person name="Lindquist E."/>
            <person name="Lipzen A."/>
            <person name="Khouja H.-R."/>
            <person name="Murat C."/>
            <person name="Ohm R."/>
            <person name="Olson A."/>
            <person name="Spatafora J."/>
            <person name="Veneault-Fourrey C."/>
            <person name="Henrissat B."/>
            <person name="Grigoriev I."/>
            <person name="Martin F."/>
            <person name="Perotto S."/>
        </authorList>
    </citation>
    <scope>NUCLEOTIDE SEQUENCE [LARGE SCALE GENOMIC DNA]</scope>
    <source>
        <strain evidence="4 5">UAMH 7357</strain>
    </source>
</reference>
<feature type="chain" id="PRO_5014329611" evidence="3">
    <location>
        <begin position="26"/>
        <end position="523"/>
    </location>
</feature>
<name>A0A2J6Q940_9HELO</name>
<feature type="compositionally biased region" description="Pro residues" evidence="1">
    <location>
        <begin position="398"/>
        <end position="413"/>
    </location>
</feature>
<keyword evidence="5" id="KW-1185">Reference proteome</keyword>
<keyword evidence="2" id="KW-0472">Membrane</keyword>
<feature type="compositionally biased region" description="Low complexity" evidence="1">
    <location>
        <begin position="255"/>
        <end position="268"/>
    </location>
</feature>
<feature type="compositionally biased region" description="Low complexity" evidence="1">
    <location>
        <begin position="349"/>
        <end position="381"/>
    </location>
</feature>
<evidence type="ECO:0000256" key="1">
    <source>
        <dbReference type="SAM" id="MobiDB-lite"/>
    </source>
</evidence>
<feature type="compositionally biased region" description="Polar residues" evidence="1">
    <location>
        <begin position="431"/>
        <end position="447"/>
    </location>
</feature>